<dbReference type="VEuPathDB" id="FungiDB:BTJ68_09324"/>
<dbReference type="GO" id="GO:0005737">
    <property type="term" value="C:cytoplasm"/>
    <property type="evidence" value="ECO:0007669"/>
    <property type="project" value="UniProtKB-SubCell"/>
</dbReference>
<feature type="domain" description="Proteasome component Ecm29 N-terminal" evidence="6">
    <location>
        <begin position="16"/>
        <end position="533"/>
    </location>
</feature>
<evidence type="ECO:0008006" key="10">
    <source>
        <dbReference type="Google" id="ProtNLM"/>
    </source>
</evidence>
<organism evidence="8 9">
    <name type="scientific">Hortaea werneckii</name>
    <name type="common">Black yeast</name>
    <name type="synonym">Cladosporium werneckii</name>
    <dbReference type="NCBI Taxonomy" id="91943"/>
    <lineage>
        <taxon>Eukaryota</taxon>
        <taxon>Fungi</taxon>
        <taxon>Dikarya</taxon>
        <taxon>Ascomycota</taxon>
        <taxon>Pezizomycotina</taxon>
        <taxon>Dothideomycetes</taxon>
        <taxon>Dothideomycetidae</taxon>
        <taxon>Mycosphaerellales</taxon>
        <taxon>Teratosphaeriaceae</taxon>
        <taxon>Hortaea</taxon>
    </lineage>
</organism>
<evidence type="ECO:0000256" key="4">
    <source>
        <dbReference type="ARBA" id="ARBA00022942"/>
    </source>
</evidence>
<keyword evidence="2" id="KW-0963">Cytoplasm</keyword>
<comment type="subcellular location">
    <subcellularLocation>
        <location evidence="1">Cytoplasm</location>
    </subcellularLocation>
</comment>
<evidence type="ECO:0000256" key="1">
    <source>
        <dbReference type="ARBA" id="ARBA00004496"/>
    </source>
</evidence>
<dbReference type="InterPro" id="IPR011989">
    <property type="entry name" value="ARM-like"/>
</dbReference>
<keyword evidence="4" id="KW-0647">Proteasome</keyword>
<dbReference type="GO" id="GO:0060090">
    <property type="term" value="F:molecular adaptor activity"/>
    <property type="evidence" value="ECO:0007669"/>
    <property type="project" value="InterPro"/>
</dbReference>
<dbReference type="GO" id="GO:0043248">
    <property type="term" value="P:proteasome assembly"/>
    <property type="evidence" value="ECO:0007669"/>
    <property type="project" value="InterPro"/>
</dbReference>
<evidence type="ECO:0000259" key="7">
    <source>
        <dbReference type="Pfam" id="PF24492"/>
    </source>
</evidence>
<proteinExistence type="predicted"/>
<dbReference type="EMBL" id="QWIJ01001194">
    <property type="protein sequence ID" value="RMX75988.1"/>
    <property type="molecule type" value="Genomic_DNA"/>
</dbReference>
<evidence type="ECO:0000256" key="2">
    <source>
        <dbReference type="ARBA" id="ARBA00022490"/>
    </source>
</evidence>
<dbReference type="Pfam" id="PF13001">
    <property type="entry name" value="ECM29_N"/>
    <property type="match status" value="1"/>
</dbReference>
<dbReference type="PANTHER" id="PTHR23346">
    <property type="entry name" value="TRANSLATIONAL ACTIVATOR GCN1-RELATED"/>
    <property type="match status" value="1"/>
</dbReference>
<dbReference type="GO" id="GO:0036503">
    <property type="term" value="P:ERAD pathway"/>
    <property type="evidence" value="ECO:0007669"/>
    <property type="project" value="TreeGrafter"/>
</dbReference>
<dbReference type="PANTHER" id="PTHR23346:SF19">
    <property type="entry name" value="PROTEASOME ADAPTER AND SCAFFOLD PROTEIN ECM29"/>
    <property type="match status" value="1"/>
</dbReference>
<feature type="compositionally biased region" description="Acidic residues" evidence="5">
    <location>
        <begin position="1681"/>
        <end position="1690"/>
    </location>
</feature>
<evidence type="ECO:0000259" key="6">
    <source>
        <dbReference type="Pfam" id="PF13001"/>
    </source>
</evidence>
<comment type="caution">
    <text evidence="8">The sequence shown here is derived from an EMBL/GenBank/DDBJ whole genome shotgun (WGS) entry which is preliminary data.</text>
</comment>
<dbReference type="Gene3D" id="1.25.10.10">
    <property type="entry name" value="Leucine-rich Repeat Variant"/>
    <property type="match status" value="3"/>
</dbReference>
<protein>
    <recommendedName>
        <fullName evidence="10">ARM repeat-containing protein</fullName>
    </recommendedName>
</protein>
<dbReference type="Pfam" id="PF23731">
    <property type="entry name" value="ARM_ECM29_C"/>
    <property type="match status" value="1"/>
</dbReference>
<dbReference type="Pfam" id="PF24492">
    <property type="entry name" value="HEAT_ECM29"/>
    <property type="match status" value="1"/>
</dbReference>
<dbReference type="InterPro" id="IPR024372">
    <property type="entry name" value="Ecm29_N"/>
</dbReference>
<dbReference type="InterPro" id="IPR055443">
    <property type="entry name" value="HEAT_ECM29"/>
</dbReference>
<evidence type="ECO:0000313" key="9">
    <source>
        <dbReference type="Proteomes" id="UP000281245"/>
    </source>
</evidence>
<feature type="domain" description="Proteasome adapter and scaffold protein ECM29 HEAT-repeat" evidence="7">
    <location>
        <begin position="1301"/>
        <end position="1462"/>
    </location>
</feature>
<keyword evidence="3" id="KW-0677">Repeat</keyword>
<dbReference type="SUPFAM" id="SSF48371">
    <property type="entry name" value="ARM repeat"/>
    <property type="match status" value="2"/>
</dbReference>
<dbReference type="Proteomes" id="UP000281245">
    <property type="component" value="Unassembled WGS sequence"/>
</dbReference>
<dbReference type="GO" id="GO:0000502">
    <property type="term" value="C:proteasome complex"/>
    <property type="evidence" value="ECO:0007669"/>
    <property type="project" value="UniProtKB-KW"/>
</dbReference>
<dbReference type="GO" id="GO:0005634">
    <property type="term" value="C:nucleus"/>
    <property type="evidence" value="ECO:0007669"/>
    <property type="project" value="TreeGrafter"/>
</dbReference>
<name>A0A3M6WC13_HORWE</name>
<evidence type="ECO:0000256" key="5">
    <source>
        <dbReference type="SAM" id="MobiDB-lite"/>
    </source>
</evidence>
<gene>
    <name evidence="8" type="ORF">D0869_11130</name>
</gene>
<evidence type="ECO:0000313" key="8">
    <source>
        <dbReference type="EMBL" id="RMX75988.1"/>
    </source>
</evidence>
<evidence type="ECO:0000256" key="3">
    <source>
        <dbReference type="ARBA" id="ARBA00022737"/>
    </source>
</evidence>
<dbReference type="InterPro" id="IPR016024">
    <property type="entry name" value="ARM-type_fold"/>
</dbReference>
<accession>A0A3M6WC13</accession>
<dbReference type="OrthoDB" id="16066at2759"/>
<reference evidence="8 9" key="1">
    <citation type="journal article" date="2018" name="BMC Genomics">
        <title>Genomic evidence for intraspecific hybridization in a clonal and extremely halotolerant yeast.</title>
        <authorList>
            <person name="Gostincar C."/>
            <person name="Stajich J.E."/>
            <person name="Zupancic J."/>
            <person name="Zalar P."/>
            <person name="Gunde-Cimerman N."/>
        </authorList>
    </citation>
    <scope>NUCLEOTIDE SEQUENCE [LARGE SCALE GENOMIC DNA]</scope>
    <source>
        <strain evidence="8 9">EXF-6656</strain>
    </source>
</reference>
<sequence length="1844" mass="202966">MADSTQTPEQRELSLVGKVEMRIALTDSDQKLEAILKTYLAPLLLKLASEYQSVRTKVVTVCQHVNTRTKPETIQLPVAGLVKQFKEQQNSLVRHFDLLYIQQGVSRLTQREKAELLPVVISGISTSGSHGAQIFNLLLRLLEAFPLPMRGSNEDVQMRKSLEVTDSDAAYLASWLGKFLLFTPQKGTSTSCPGLTGEEYTFLNLQGREDLWNSAAGGLNLLRTKILAAKLLASGLFDDRERFLPAVIASADSASPISDVGEDMLKRAMPATDLEDEKLVYLLFRMYFGEGEALRVKAPLRLKILGLLNKSVRSTTFANKIMGIVDDGISPPSMDGEDTVMSNTSTSNAGIGREAAKSRTAIFQYINFVARYGSTETLHAIATRVVTRLRDFIENQGWPRPGPNEDLVSRGYAYEVIGILSKAGPRSTLVEDEHPSLDLLRWLFESQARDSSGSSIVVSIEEALSTVLSAMARMELTSDEQGVLEGLLIDQMSKSADLQENKRLRSTRFVAVRFANRCLPYASVRARWIDVLGIGAHGDRAEVREEAERGLSPYWHRMLNGSLNASQPDNIAFPSFDATVSQFFSGRTSDDRLEPFALARQTSKDYRHCFQHMTGFVRRLIFHEAMTANGIATNVDSEWERRIDAGAESDEHTRNAIKKHLKVLASDLSRPLQVLLNALFVGLVENVAGAGNQLADFIALAPNALLEPLVLNVADILPVLQSNDHARRTAGAHVYGVLASHPSAQDQATSTQLKQISAALSKWQSGVGAALNQAHGAIVALGFYFSRASYRGESFQTSAEFQQLRQTILSIITESREASLKEASHMALGQLCMFNAIQATALGESRELRNAIDKVYETAKTGDEAAILCLGQMSMVLGEESSEDSDLHYLEEQLYKLHEIRQAEVHFSVGEALSYVASGWRSEALATKLDIEGPLPDGPGRNDSLTRVVDRVLADSGMTKPALRKAATMWLLCLVQFCGQQPEIQQRLPRFQTAFKRCLGDRDELVQETASRGLGLVYEKGDRRLKDDLVRDLVSSFSSDKQSQLAGNVSAETQLFEPGALPTGDGSVSTYKDIMSLASEVGDSSLVYKFMSMASSNAIWSSRAAFGRFGLSNVLSDSSVDGYLANNPKLYPKLYRYRFDPNSGVQRSMNDIWTALVKDSAATIDKYFDDIMEDLLTSILGKEWRTRQASCAAIADLVQGRSLEKYEQYLERIWTQCFKVLDDIKESVRAAAASLARVLTGVLTRALETDHTSTRNAAAMLKHVLPFILSPSGMESGAQEVQAFAVHTLLEIVKKSSGGTLRPFIPELVERLIGCLSTFEPEAVNYLHLNASKYNLTEQKIDDMRLSSVRSSPLMEAIERCLDLLDDETMQTLQPRLESAMKGAVGLPSKVGSSRILVSLSTRRLAVFRPHADSFLKMIEKVVLDRNETVSSSYAVAAGYMARAASQKQVLRLVTFCKNLYFQSEDDRAAVTPRRAITSGEIIAAVAKHASDKFKDIASTTLPFVFVAKHDPNDQVKEQFVHAWDESVGGSRAVSLYLQEIIELCSAHLDSPQWVLKHTSARTIADTITAVSASETKISKETGQVLWPALEKAQGGKTWEGKETVLKAFVKFVESARPYWESHPDVASAINKIAIREAKRQNAEYRQHSVRCLAQICLARTDTDMSTSVFEAIEPILRDETEAEPMDVDGEQNASRKDDRKQDTIGGVVESLFASINPRVLKGSELTQAITRTLGTSAALPSPSLTVWRSTYAGLKQLLERLNDAGEGACLKSGTQDPLRRLLFLCAPPTEALRLMRADAIAALVKASPSLASEMRPDVLALLGEETSPAVRDRLASSRGALDL</sequence>
<feature type="region of interest" description="Disordered" evidence="5">
    <location>
        <begin position="1680"/>
        <end position="1701"/>
    </location>
</feature>